<dbReference type="PANTHER" id="PTHR13887:SF41">
    <property type="entry name" value="THIOREDOXIN SUPERFAMILY PROTEIN"/>
    <property type="match status" value="1"/>
</dbReference>
<dbReference type="SUPFAM" id="SSF52833">
    <property type="entry name" value="Thioredoxin-like"/>
    <property type="match status" value="1"/>
</dbReference>
<dbReference type="InterPro" id="IPR036249">
    <property type="entry name" value="Thioredoxin-like_sf"/>
</dbReference>
<reference evidence="4" key="1">
    <citation type="journal article" date="2019" name="Int. J. Syst. Evol. Microbiol.">
        <title>The Global Catalogue of Microorganisms (GCM) 10K type strain sequencing project: providing services to taxonomists for standard genome sequencing and annotation.</title>
        <authorList>
            <consortium name="The Broad Institute Genomics Platform"/>
            <consortium name="The Broad Institute Genome Sequencing Center for Infectious Disease"/>
            <person name="Wu L."/>
            <person name="Ma J."/>
        </authorList>
    </citation>
    <scope>NUCLEOTIDE SEQUENCE [LARGE SCALE GENOMIC DNA]</scope>
    <source>
        <strain evidence="4">CGMCC 4.7455</strain>
    </source>
</reference>
<dbReference type="RefSeq" id="WP_380903534.1">
    <property type="nucleotide sequence ID" value="NZ_JBHUFU010000016.1"/>
</dbReference>
<dbReference type="InterPro" id="IPR001853">
    <property type="entry name" value="DSBA-like_thioredoxin_dom"/>
</dbReference>
<feature type="domain" description="DSBA-like thioredoxin" evidence="2">
    <location>
        <begin position="119"/>
        <end position="237"/>
    </location>
</feature>
<dbReference type="Pfam" id="PF01323">
    <property type="entry name" value="DSBA"/>
    <property type="match status" value="1"/>
</dbReference>
<comment type="caution">
    <text evidence="3">The sequence shown here is derived from an EMBL/GenBank/DDBJ whole genome shotgun (WGS) entry which is preliminary data.</text>
</comment>
<organism evidence="3 4">
    <name type="scientific">Streptomyces desertarenae</name>
    <dbReference type="NCBI Taxonomy" id="2666184"/>
    <lineage>
        <taxon>Bacteria</taxon>
        <taxon>Bacillati</taxon>
        <taxon>Actinomycetota</taxon>
        <taxon>Actinomycetes</taxon>
        <taxon>Kitasatosporales</taxon>
        <taxon>Streptomycetaceae</taxon>
        <taxon>Streptomyces</taxon>
    </lineage>
</organism>
<evidence type="ECO:0000256" key="1">
    <source>
        <dbReference type="SAM" id="MobiDB-lite"/>
    </source>
</evidence>
<sequence>MKIIMAPSAGGSGRGIARLPTLPHRRPPPARSGAAIPAMPETGFPHQPQRAPSGEAGDGRGGSAAGRRNRPEGLPRVRGRATRGRRRGVGGPGGKRHRWGVGPLPAIRLVPLRGSAVRRYRADDSTVETVLRPVQPRPDASRAGESLIAVWSGERGTATAARLAADTSLGADDGLELDFRRAVSTNTFDAHRLAAQASEQGKGEEVAERLFRAYFTDGLNIADPAVPARIAAETGVMTDGGGADAVHAELARVREIGLPAPPVFLLAGGSVLSGERLCLS</sequence>
<dbReference type="Gene3D" id="3.40.30.10">
    <property type="entry name" value="Glutaredoxin"/>
    <property type="match status" value="1"/>
</dbReference>
<keyword evidence="4" id="KW-1185">Reference proteome</keyword>
<feature type="region of interest" description="Disordered" evidence="1">
    <location>
        <begin position="1"/>
        <end position="100"/>
    </location>
</feature>
<evidence type="ECO:0000313" key="4">
    <source>
        <dbReference type="Proteomes" id="UP001597365"/>
    </source>
</evidence>
<evidence type="ECO:0000259" key="2">
    <source>
        <dbReference type="Pfam" id="PF01323"/>
    </source>
</evidence>
<name>A0ABW4PR18_9ACTN</name>
<dbReference type="PANTHER" id="PTHR13887">
    <property type="entry name" value="GLUTATHIONE S-TRANSFERASE KAPPA"/>
    <property type="match status" value="1"/>
</dbReference>
<dbReference type="Proteomes" id="UP001597365">
    <property type="component" value="Unassembled WGS sequence"/>
</dbReference>
<feature type="compositionally biased region" description="Basic residues" evidence="1">
    <location>
        <begin position="77"/>
        <end position="99"/>
    </location>
</feature>
<accession>A0ABW4PR18</accession>
<evidence type="ECO:0000313" key="3">
    <source>
        <dbReference type="EMBL" id="MFD1832535.1"/>
    </source>
</evidence>
<dbReference type="EMBL" id="JBHUFU010000016">
    <property type="protein sequence ID" value="MFD1832535.1"/>
    <property type="molecule type" value="Genomic_DNA"/>
</dbReference>
<proteinExistence type="predicted"/>
<gene>
    <name evidence="3" type="ORF">ACFSJS_23235</name>
</gene>
<protein>
    <submittedName>
        <fullName evidence="3">DsbA family protein</fullName>
    </submittedName>
</protein>